<evidence type="ECO:0000256" key="7">
    <source>
        <dbReference type="RuleBase" id="RU003879"/>
    </source>
</evidence>
<organism evidence="9 10">
    <name type="scientific">Mucilaginibacter mallensis</name>
    <dbReference type="NCBI Taxonomy" id="652787"/>
    <lineage>
        <taxon>Bacteria</taxon>
        <taxon>Pseudomonadati</taxon>
        <taxon>Bacteroidota</taxon>
        <taxon>Sphingobacteriia</taxon>
        <taxon>Sphingobacteriales</taxon>
        <taxon>Sphingobacteriaceae</taxon>
        <taxon>Mucilaginibacter</taxon>
    </lineage>
</organism>
<gene>
    <name evidence="9" type="ORF">SAMN05216490_3368</name>
</gene>
<dbReference type="GO" id="GO:0005886">
    <property type="term" value="C:plasma membrane"/>
    <property type="evidence" value="ECO:0007669"/>
    <property type="project" value="UniProtKB-SubCell"/>
</dbReference>
<comment type="subcellular location">
    <subcellularLocation>
        <location evidence="1">Cell membrane</location>
        <topology evidence="1">Single-pass membrane protein</topology>
    </subcellularLocation>
    <subcellularLocation>
        <location evidence="7">Cell membrane</location>
        <topology evidence="7">Single-pass type II membrane protein</topology>
    </subcellularLocation>
</comment>
<feature type="transmembrane region" description="Helical" evidence="8">
    <location>
        <begin position="25"/>
        <end position="46"/>
    </location>
</feature>
<evidence type="ECO:0000313" key="9">
    <source>
        <dbReference type="EMBL" id="SDT40643.1"/>
    </source>
</evidence>
<dbReference type="PANTHER" id="PTHR30558">
    <property type="entry name" value="EXBD MEMBRANE COMPONENT OF PMF-DRIVEN MACROMOLECULE IMPORT SYSTEM"/>
    <property type="match status" value="1"/>
</dbReference>
<keyword evidence="7" id="KW-0653">Protein transport</keyword>
<accession>A0A1H2A422</accession>
<dbReference type="AlphaFoldDB" id="A0A1H2A422"/>
<keyword evidence="5 8" id="KW-1133">Transmembrane helix</keyword>
<keyword evidence="10" id="KW-1185">Reference proteome</keyword>
<evidence type="ECO:0000256" key="5">
    <source>
        <dbReference type="ARBA" id="ARBA00022989"/>
    </source>
</evidence>
<evidence type="ECO:0000256" key="2">
    <source>
        <dbReference type="ARBA" id="ARBA00005811"/>
    </source>
</evidence>
<name>A0A1H2A422_MUCMA</name>
<keyword evidence="3" id="KW-1003">Cell membrane</keyword>
<dbReference type="STRING" id="652787.SAMN05216490_3368"/>
<evidence type="ECO:0000313" key="10">
    <source>
        <dbReference type="Proteomes" id="UP000199679"/>
    </source>
</evidence>
<dbReference type="InterPro" id="IPR003400">
    <property type="entry name" value="ExbD"/>
</dbReference>
<sequence length="171" mass="18528">MAELNLSSGKSGGRQTSKLPVRVDLTALVDLAFLLITFFMLTTTLARSRAMSLVMPDKCAGGMAVPESSTMTICLGKGQAMWYLGMADKPVIAPKVTAYGNDLNKAILELRKQVKATSGRDMMVIIKPSAHSVYNNLVSTIDELNITQTNRYAIVDIAAKDIALLKQKGIY</sequence>
<dbReference type="Proteomes" id="UP000199679">
    <property type="component" value="Chromosome I"/>
</dbReference>
<dbReference type="Pfam" id="PF02472">
    <property type="entry name" value="ExbD"/>
    <property type="match status" value="1"/>
</dbReference>
<keyword evidence="6 8" id="KW-0472">Membrane</keyword>
<dbReference type="OrthoDB" id="952702at2"/>
<dbReference type="EMBL" id="LT629740">
    <property type="protein sequence ID" value="SDT40643.1"/>
    <property type="molecule type" value="Genomic_DNA"/>
</dbReference>
<evidence type="ECO:0000256" key="4">
    <source>
        <dbReference type="ARBA" id="ARBA00022692"/>
    </source>
</evidence>
<comment type="similarity">
    <text evidence="2 7">Belongs to the ExbD/TolR family.</text>
</comment>
<keyword evidence="4 7" id="KW-0812">Transmembrane</keyword>
<evidence type="ECO:0000256" key="3">
    <source>
        <dbReference type="ARBA" id="ARBA00022475"/>
    </source>
</evidence>
<evidence type="ECO:0000256" key="6">
    <source>
        <dbReference type="ARBA" id="ARBA00023136"/>
    </source>
</evidence>
<dbReference type="GO" id="GO:0015031">
    <property type="term" value="P:protein transport"/>
    <property type="evidence" value="ECO:0007669"/>
    <property type="project" value="UniProtKB-KW"/>
</dbReference>
<dbReference type="PANTHER" id="PTHR30558:SF3">
    <property type="entry name" value="BIOPOLYMER TRANSPORT PROTEIN EXBD-RELATED"/>
    <property type="match status" value="1"/>
</dbReference>
<proteinExistence type="inferred from homology"/>
<reference evidence="9 10" key="1">
    <citation type="submission" date="2016-10" db="EMBL/GenBank/DDBJ databases">
        <authorList>
            <person name="de Groot N.N."/>
        </authorList>
    </citation>
    <scope>NUCLEOTIDE SEQUENCE [LARGE SCALE GENOMIC DNA]</scope>
    <source>
        <strain evidence="9 10">MP1X4</strain>
    </source>
</reference>
<dbReference type="GO" id="GO:0022857">
    <property type="term" value="F:transmembrane transporter activity"/>
    <property type="evidence" value="ECO:0007669"/>
    <property type="project" value="InterPro"/>
</dbReference>
<dbReference type="RefSeq" id="WP_091375405.1">
    <property type="nucleotide sequence ID" value="NZ_LT629740.1"/>
</dbReference>
<keyword evidence="7" id="KW-0813">Transport</keyword>
<evidence type="ECO:0000256" key="8">
    <source>
        <dbReference type="SAM" id="Phobius"/>
    </source>
</evidence>
<evidence type="ECO:0000256" key="1">
    <source>
        <dbReference type="ARBA" id="ARBA00004162"/>
    </source>
</evidence>
<protein>
    <submittedName>
        <fullName evidence="9">Outer membrane transport energization protein ExbD</fullName>
    </submittedName>
</protein>